<dbReference type="Gene3D" id="1.25.40.390">
    <property type="match status" value="1"/>
</dbReference>
<dbReference type="GO" id="GO:0009279">
    <property type="term" value="C:cell outer membrane"/>
    <property type="evidence" value="ECO:0007669"/>
    <property type="project" value="UniProtKB-SubCell"/>
</dbReference>
<accession>A0AA95HVE5</accession>
<proteinExistence type="predicted"/>
<sequence length="140" mass="15487">MAKGYFNGAGLTTCEVYLIKAECLARQVTGNDFSAAMDVLNKVRKTRILPEIYQPLQASTLTEAIDLIRRTKDNELIFTIVPFADARRFNAEGTFARALSKTWEGQTYTLTLASHLWIMPFPAGAVQNPGNGTITQNVSK</sequence>
<evidence type="ECO:0000313" key="2">
    <source>
        <dbReference type="Proteomes" id="UP001177934"/>
    </source>
</evidence>
<dbReference type="AlphaFoldDB" id="A0AA95HVE5"/>
<organism evidence="1 2">
    <name type="scientific">Phocaeicola dorei</name>
    <dbReference type="NCBI Taxonomy" id="357276"/>
    <lineage>
        <taxon>Bacteria</taxon>
        <taxon>Pseudomonadati</taxon>
        <taxon>Bacteroidota</taxon>
        <taxon>Bacteroidia</taxon>
        <taxon>Bacteroidales</taxon>
        <taxon>Bacteroidaceae</taxon>
        <taxon>Phocaeicola</taxon>
    </lineage>
</organism>
<dbReference type="Proteomes" id="UP001177934">
    <property type="component" value="Chromosome"/>
</dbReference>
<evidence type="ECO:0000313" key="1">
    <source>
        <dbReference type="EMBL" id="WHX11410.1"/>
    </source>
</evidence>
<name>A0AA95HVE5_9BACT</name>
<reference evidence="1" key="1">
    <citation type="journal article" date="2023" name="Nat. Commun.">
        <title>Identification of a novel Human Milk Oligosaccharides utilization cluster in the infant gut commensal Bacteroides dorei.</title>
        <authorList>
            <person name="Kijner S."/>
            <person name="Ennis D."/>
            <person name="Shmorak S."/>
            <person name="Florentin A."/>
            <person name="Yassour M."/>
        </authorList>
    </citation>
    <scope>NUCLEOTIDE SEQUENCE</scope>
    <source>
        <strain evidence="1">2</strain>
    </source>
</reference>
<protein>
    <submittedName>
        <fullName evidence="1">RagB/SusD family nutrient uptake outer membrane protein</fullName>
    </submittedName>
</protein>
<dbReference type="EMBL" id="CP126056">
    <property type="protein sequence ID" value="WHX11410.1"/>
    <property type="molecule type" value="Genomic_DNA"/>
</dbReference>
<dbReference type="SUPFAM" id="SSF48452">
    <property type="entry name" value="TPR-like"/>
    <property type="match status" value="1"/>
</dbReference>
<gene>
    <name evidence="1" type="ORF">QNN11_09140</name>
</gene>
<dbReference type="InterPro" id="IPR011990">
    <property type="entry name" value="TPR-like_helical_dom_sf"/>
</dbReference>